<name>A0AA36UFJ0_9NEIS</name>
<evidence type="ECO:0000256" key="1">
    <source>
        <dbReference type="SAM" id="Phobius"/>
    </source>
</evidence>
<proteinExistence type="predicted"/>
<dbReference type="Proteomes" id="UP000004982">
    <property type="component" value="Unassembled WGS sequence"/>
</dbReference>
<dbReference type="AlphaFoldDB" id="A0AA36UFJ0"/>
<dbReference type="EMBL" id="AFQE01000175">
    <property type="protein sequence ID" value="EGQ73009.1"/>
    <property type="molecule type" value="Genomic_DNA"/>
</dbReference>
<keyword evidence="1" id="KW-0812">Transmembrane</keyword>
<protein>
    <submittedName>
        <fullName evidence="2">Uncharacterized protein</fullName>
    </submittedName>
</protein>
<reference evidence="2 3" key="1">
    <citation type="submission" date="2011-05" db="EMBL/GenBank/DDBJ databases">
        <authorList>
            <person name="Muzny D."/>
            <person name="Qin X."/>
            <person name="Deng J."/>
            <person name="Jiang H."/>
            <person name="Liu Y."/>
            <person name="Qu J."/>
            <person name="Song X.-Z."/>
            <person name="Zhang L."/>
            <person name="Thornton R."/>
            <person name="Coyle M."/>
            <person name="Francisco L."/>
            <person name="Jackson L."/>
            <person name="Javaid M."/>
            <person name="Korchina V."/>
            <person name="Kovar C."/>
            <person name="Mata R."/>
            <person name="Mathew T."/>
            <person name="Ngo R."/>
            <person name="Nguyen L."/>
            <person name="Nguyen N."/>
            <person name="Okwuonu G."/>
            <person name="Ongeri F."/>
            <person name="Pham C."/>
            <person name="Simmons D."/>
            <person name="Wilczek-Boney K."/>
            <person name="Hale W."/>
            <person name="Jakkamsetti A."/>
            <person name="Pham P."/>
            <person name="Ruth R."/>
            <person name="San Lucas F."/>
            <person name="Warren J."/>
            <person name="Zhang J."/>
            <person name="Zhao Z."/>
            <person name="Zhou C."/>
            <person name="Zhu D."/>
            <person name="Lee S."/>
            <person name="Bess C."/>
            <person name="Blankenburg K."/>
            <person name="Forbes L."/>
            <person name="Fu Q."/>
            <person name="Gubbala S."/>
            <person name="Hirani K."/>
            <person name="Jayaseelan J.C."/>
            <person name="Lara F."/>
            <person name="Munidasa M."/>
            <person name="Palculict T."/>
            <person name="Patil S."/>
            <person name="Pu L.-L."/>
            <person name="Saada N."/>
            <person name="Tang L."/>
            <person name="Weissenberger G."/>
            <person name="Zhu Y."/>
            <person name="Hemphill L."/>
            <person name="Shang Y."/>
            <person name="Youmans B."/>
            <person name="Ayvaz T."/>
            <person name="Ross M."/>
            <person name="Santibanez J."/>
            <person name="Aqrawi P."/>
            <person name="Gross S."/>
            <person name="Joshi V."/>
            <person name="Fowler G."/>
            <person name="Nazareth L."/>
            <person name="Reid J."/>
            <person name="Worley K."/>
            <person name="Petrosino J."/>
            <person name="Highlander S."/>
            <person name="Gibbs R."/>
        </authorList>
    </citation>
    <scope>NUCLEOTIDE SEQUENCE [LARGE SCALE GENOMIC DNA]</scope>
    <source>
        <strain evidence="2 3">ATCC 33926</strain>
    </source>
</reference>
<feature type="non-terminal residue" evidence="2">
    <location>
        <position position="47"/>
    </location>
</feature>
<keyword evidence="1" id="KW-1133">Transmembrane helix</keyword>
<evidence type="ECO:0000313" key="2">
    <source>
        <dbReference type="EMBL" id="EGQ73009.1"/>
    </source>
</evidence>
<gene>
    <name evidence="2" type="ORF">HMPREF9418_2974</name>
</gene>
<organism evidence="2 3">
    <name type="scientific">Neisseria macacae ATCC 33926</name>
    <dbReference type="NCBI Taxonomy" id="997348"/>
    <lineage>
        <taxon>Bacteria</taxon>
        <taxon>Pseudomonadati</taxon>
        <taxon>Pseudomonadota</taxon>
        <taxon>Betaproteobacteria</taxon>
        <taxon>Neisseriales</taxon>
        <taxon>Neisseriaceae</taxon>
        <taxon>Neisseria</taxon>
    </lineage>
</organism>
<sequence>MGINSIINIYLPSIALFILFIFLVIEWKNDVELRKRMKDMNFFERNY</sequence>
<accession>A0AA36UFJ0</accession>
<feature type="transmembrane region" description="Helical" evidence="1">
    <location>
        <begin position="6"/>
        <end position="27"/>
    </location>
</feature>
<comment type="caution">
    <text evidence="2">The sequence shown here is derived from an EMBL/GenBank/DDBJ whole genome shotgun (WGS) entry which is preliminary data.</text>
</comment>
<keyword evidence="1" id="KW-0472">Membrane</keyword>
<evidence type="ECO:0000313" key="3">
    <source>
        <dbReference type="Proteomes" id="UP000004982"/>
    </source>
</evidence>